<dbReference type="Pfam" id="PF13181">
    <property type="entry name" value="TPR_8"/>
    <property type="match status" value="1"/>
</dbReference>
<evidence type="ECO:0000256" key="2">
    <source>
        <dbReference type="ARBA" id="ARBA00022803"/>
    </source>
</evidence>
<organism evidence="4 5">
    <name type="scientific">Algoriphagus marincola HL-49</name>
    <dbReference type="NCBI Taxonomy" id="1305737"/>
    <lineage>
        <taxon>Bacteria</taxon>
        <taxon>Pseudomonadati</taxon>
        <taxon>Bacteroidota</taxon>
        <taxon>Cytophagia</taxon>
        <taxon>Cytophagales</taxon>
        <taxon>Cyclobacteriaceae</taxon>
        <taxon>Algoriphagus</taxon>
    </lineage>
</organism>
<keyword evidence="1" id="KW-0677">Repeat</keyword>
<proteinExistence type="predicted"/>
<reference evidence="4 5" key="1">
    <citation type="submission" date="2015-09" db="EMBL/GenBank/DDBJ databases">
        <title>Identification and resolution of microdiversity through metagenomic sequencing of parallel consortia.</title>
        <authorList>
            <person name="Nelson W.C."/>
            <person name="Romine M.F."/>
            <person name="Lindemann S.R."/>
        </authorList>
    </citation>
    <scope>NUCLEOTIDE SEQUENCE [LARGE SCALE GENOMIC DNA]</scope>
    <source>
        <strain evidence="4">HL-49</strain>
    </source>
</reference>
<dbReference type="eggNOG" id="COG1729">
    <property type="taxonomic scope" value="Bacteria"/>
</dbReference>
<dbReference type="Pfam" id="PF13432">
    <property type="entry name" value="TPR_16"/>
    <property type="match status" value="3"/>
</dbReference>
<evidence type="ECO:0000256" key="3">
    <source>
        <dbReference type="PROSITE-ProRule" id="PRU00339"/>
    </source>
</evidence>
<dbReference type="Proteomes" id="UP000050421">
    <property type="component" value="Unassembled WGS sequence"/>
</dbReference>
<sequence>MKSLPEELRLGFLNNLEINHLPMKYCLVLIAGFVLSLQVLAQSTLYQTGEQRFLDDQTAFFEKQLFSASLYESEKVTSKDNYLDQSRAARLLAAQSALELESPDGVGLMKSYILDNGKHPSVATAGLYLGDHFFFKRNYPEAIDGYALVSPENLEVSKRADLLFKQGYANFQLKNYDSAAPYFDQAKVLGQEVSFDAYYYSGFIALQNGNSAKAIQDLQNAEKSPFYRDKVPYLLASLYYQEGSFTQLISYAEDKLKSGANLERKEMINLYLAEAYFEQKNFAKAAENYDAFINARKGELTPEQVYKGGIAQFEIENYQRASDYLKVSASTADEKGQASSYYLGHAYLKLDNYQFASTSFKAAASTDFNPKIKEEALFNYAKSNLQKGSFQEGISGLDQYLNEYPSGAFRSEAEILLSEALINTSDYLRAIQQMDRIQNKSPRIREAYQRVAFYQAMVYFRDKRYPAAISYLDKSLDFPVNKDLILESHFWKGEIYSANGELDKAIASYQEALQLGRTTSSAYLTKSLYGLGYAYFNSKRYREAETQFKTYTDRIRTRQNKENYDDALLRLGDCYYVQKRFAEAESTFQQAISERNAGIDYAYYRLGVVQNFQSKNSAALRSLDQLIAGYPNSLYLEDALFQKGQILMEETQYSDATFAFSDLISKRPNSPFVPFALEGRAVANFSQRNYDQTVRDYQTILDEFPNSGNAETALKGLQETLALQGRAGEFSGYLDSYKQSNPENGSVQALEFESAKSLYFERNFDKASKAFERYLSNYPESNQRIDALYFMGDSYFQSGNQDDALRVFRQLESEPASPQRLKAMQRIGEILSAQGNYSESIPYLETAVQNARSKVEEAESLMALLKAYNETQRYQEVITTAEKLESLDGILPESTPRALLNKAKAQFALKQDQAAGVTLSVLVDEYKTIEGAEGLFLLAESYQKQGQIDLSNDSIFEMSGPFADFDYWYGRMFLLLAENYLLSGEDFQAKATLESIVENSTNEEIKKLALDKLQTLN</sequence>
<dbReference type="Pfam" id="PF13174">
    <property type="entry name" value="TPR_6"/>
    <property type="match status" value="4"/>
</dbReference>
<keyword evidence="2 3" id="KW-0802">TPR repeat</keyword>
<dbReference type="PATRIC" id="fig|1305737.6.peg.1119"/>
<evidence type="ECO:0000256" key="1">
    <source>
        <dbReference type="ARBA" id="ARBA00022737"/>
    </source>
</evidence>
<name>A0A0P7YES5_9BACT</name>
<evidence type="ECO:0000313" key="4">
    <source>
        <dbReference type="EMBL" id="KPQ19534.1"/>
    </source>
</evidence>
<dbReference type="InterPro" id="IPR011990">
    <property type="entry name" value="TPR-like_helical_dom_sf"/>
</dbReference>
<dbReference type="EMBL" id="LJXT01000008">
    <property type="protein sequence ID" value="KPQ19534.1"/>
    <property type="molecule type" value="Genomic_DNA"/>
</dbReference>
<feature type="repeat" description="TPR" evidence="3">
    <location>
        <begin position="486"/>
        <end position="519"/>
    </location>
</feature>
<dbReference type="InterPro" id="IPR013105">
    <property type="entry name" value="TPR_2"/>
</dbReference>
<dbReference type="SMART" id="SM00028">
    <property type="entry name" value="TPR"/>
    <property type="match status" value="13"/>
</dbReference>
<dbReference type="SUPFAM" id="SSF48452">
    <property type="entry name" value="TPR-like"/>
    <property type="match status" value="4"/>
</dbReference>
<comment type="caution">
    <text evidence="4">The sequence shown here is derived from an EMBL/GenBank/DDBJ whole genome shotgun (WGS) entry which is preliminary data.</text>
</comment>
<dbReference type="PROSITE" id="PS50005">
    <property type="entry name" value="TPR"/>
    <property type="match status" value="1"/>
</dbReference>
<evidence type="ECO:0000313" key="5">
    <source>
        <dbReference type="Proteomes" id="UP000050421"/>
    </source>
</evidence>
<accession>A0A0P7YES5</accession>
<dbReference type="STRING" id="1305737.GCA_000526355_00871"/>
<dbReference type="PANTHER" id="PTHR12558">
    <property type="entry name" value="CELL DIVISION CYCLE 16,23,27"/>
    <property type="match status" value="1"/>
</dbReference>
<dbReference type="PANTHER" id="PTHR12558:SF13">
    <property type="entry name" value="CELL DIVISION CYCLE PROTEIN 27 HOMOLOG"/>
    <property type="match status" value="1"/>
</dbReference>
<gene>
    <name evidence="4" type="ORF">HLUCCX10_02270</name>
</gene>
<dbReference type="Gene3D" id="1.25.40.10">
    <property type="entry name" value="Tetratricopeptide repeat domain"/>
    <property type="match status" value="7"/>
</dbReference>
<protein>
    <submittedName>
        <fullName evidence="4">Uncharacterized protein</fullName>
    </submittedName>
</protein>
<dbReference type="InterPro" id="IPR019734">
    <property type="entry name" value="TPR_rpt"/>
</dbReference>
<dbReference type="AlphaFoldDB" id="A0A0P7YES5"/>
<dbReference type="eggNOG" id="COG0457">
    <property type="taxonomic scope" value="Bacteria"/>
</dbReference>
<dbReference type="Pfam" id="PF07719">
    <property type="entry name" value="TPR_2"/>
    <property type="match status" value="1"/>
</dbReference>